<feature type="signal peptide" evidence="2">
    <location>
        <begin position="1"/>
        <end position="27"/>
    </location>
</feature>
<comment type="caution">
    <text evidence="4">The sequence shown here is derived from an EMBL/GenBank/DDBJ whole genome shotgun (WGS) entry which is preliminary data.</text>
</comment>
<dbReference type="EMBL" id="JBHTKY010000018">
    <property type="protein sequence ID" value="MFD1166414.1"/>
    <property type="molecule type" value="Genomic_DNA"/>
</dbReference>
<organism evidence="4 5">
    <name type="scientific">Sphingobacterium daejeonense</name>
    <dbReference type="NCBI Taxonomy" id="371142"/>
    <lineage>
        <taxon>Bacteria</taxon>
        <taxon>Pseudomonadati</taxon>
        <taxon>Bacteroidota</taxon>
        <taxon>Sphingobacteriia</taxon>
        <taxon>Sphingobacteriales</taxon>
        <taxon>Sphingobacteriaceae</taxon>
        <taxon>Sphingobacterium</taxon>
    </lineage>
</organism>
<dbReference type="PROSITE" id="PS51257">
    <property type="entry name" value="PROKAR_LIPOPROTEIN"/>
    <property type="match status" value="1"/>
</dbReference>
<keyword evidence="1 2" id="KW-0732">Signal</keyword>
<gene>
    <name evidence="4" type="ORF">ACFQ2C_12440</name>
</gene>
<evidence type="ECO:0000313" key="5">
    <source>
        <dbReference type="Proteomes" id="UP001597205"/>
    </source>
</evidence>
<dbReference type="RefSeq" id="WP_099372597.1">
    <property type="nucleotide sequence ID" value="NZ_JALXMZ010000030.1"/>
</dbReference>
<reference evidence="5" key="1">
    <citation type="journal article" date="2019" name="Int. J. Syst. Evol. Microbiol.">
        <title>The Global Catalogue of Microorganisms (GCM) 10K type strain sequencing project: providing services to taxonomists for standard genome sequencing and annotation.</title>
        <authorList>
            <consortium name="The Broad Institute Genomics Platform"/>
            <consortium name="The Broad Institute Genome Sequencing Center for Infectious Disease"/>
            <person name="Wu L."/>
            <person name="Ma J."/>
        </authorList>
    </citation>
    <scope>NUCLEOTIDE SEQUENCE [LARGE SCALE GENOMIC DNA]</scope>
    <source>
        <strain evidence="5">CCUG 52468</strain>
    </source>
</reference>
<dbReference type="InterPro" id="IPR050811">
    <property type="entry name" value="Phosphate_ABC_transporter"/>
</dbReference>
<evidence type="ECO:0000256" key="1">
    <source>
        <dbReference type="ARBA" id="ARBA00022729"/>
    </source>
</evidence>
<dbReference type="Gene3D" id="3.40.190.10">
    <property type="entry name" value="Periplasmic binding protein-like II"/>
    <property type="match status" value="2"/>
</dbReference>
<sequence length="291" mass="31938">MRKSINRIFPIIPLIGAALFYSCSNNANSIKMKGSDTEVNLAVNLAEKFTMLDPTFSIAISGGGSGLGITSLMNGQADIANSSRPLSAEEVQQFKDKNIEIKTVVFAEDATAFIVHKDLPIDSIDVESLAKIMDGTIKNWSEVSDLSYPINIYGRQSSSGTHSFVKKKLKIEFTNTAKEMTGNAQIIEGVKADKTGIGYVGAGYVGHDPSASHGIKILKIKDSKESIAVSPLDQTAINNGTYFFQRPLYQFILAESWDKVRPFINFERSPSGRLLIEDHGYYILESQKNEI</sequence>
<name>A0ABW3RMU8_9SPHI</name>
<accession>A0ABW3RMU8</accession>
<protein>
    <submittedName>
        <fullName evidence="4">PstS family phosphate ABC transporter substrate-binding protein</fullName>
    </submittedName>
</protein>
<dbReference type="PANTHER" id="PTHR30570:SF1">
    <property type="entry name" value="PHOSPHATE-BINDING PROTEIN PSTS"/>
    <property type="match status" value="1"/>
</dbReference>
<dbReference type="CDD" id="cd13566">
    <property type="entry name" value="PBP2_phosphate"/>
    <property type="match status" value="1"/>
</dbReference>
<dbReference type="InterPro" id="IPR024370">
    <property type="entry name" value="PBP_domain"/>
</dbReference>
<dbReference type="Proteomes" id="UP001597205">
    <property type="component" value="Unassembled WGS sequence"/>
</dbReference>
<dbReference type="PANTHER" id="PTHR30570">
    <property type="entry name" value="PERIPLASMIC PHOSPHATE BINDING COMPONENT OF PHOSPHATE ABC TRANSPORTER"/>
    <property type="match status" value="1"/>
</dbReference>
<keyword evidence="5" id="KW-1185">Reference proteome</keyword>
<dbReference type="SUPFAM" id="SSF53850">
    <property type="entry name" value="Periplasmic binding protein-like II"/>
    <property type="match status" value="1"/>
</dbReference>
<dbReference type="Pfam" id="PF12849">
    <property type="entry name" value="PBP_like_2"/>
    <property type="match status" value="1"/>
</dbReference>
<evidence type="ECO:0000256" key="2">
    <source>
        <dbReference type="SAM" id="SignalP"/>
    </source>
</evidence>
<feature type="chain" id="PRO_5045300181" evidence="2">
    <location>
        <begin position="28"/>
        <end position="291"/>
    </location>
</feature>
<evidence type="ECO:0000313" key="4">
    <source>
        <dbReference type="EMBL" id="MFD1166414.1"/>
    </source>
</evidence>
<evidence type="ECO:0000259" key="3">
    <source>
        <dbReference type="Pfam" id="PF12849"/>
    </source>
</evidence>
<proteinExistence type="predicted"/>
<feature type="domain" description="PBP" evidence="3">
    <location>
        <begin position="27"/>
        <end position="251"/>
    </location>
</feature>